<sequence length="186" mass="21099">METGTHDKYGDHNSGSHGLKKYSNYGLSKADGAQSDAYKRNHGFGLYSRNRGYGYEKHYAYDKEYSTNKHGSDHATQSGHHGHHDEHGQHDLASHGDYKKDNYGVHDKYGKHGHGKYGHNSESYGNHGHNYKSLPKPQVAPYHHYRGGYHGQSNYEAPISYEASHEQPLRTYSDAPKSEPQSSKYY</sequence>
<dbReference type="HOGENOM" id="CLU_098422_0_0_1"/>
<feature type="region of interest" description="Disordered" evidence="1">
    <location>
        <begin position="1"/>
        <end position="29"/>
    </location>
</feature>
<evidence type="ECO:0000313" key="2">
    <source>
        <dbReference type="EnsemblMetazoa" id="tetur27g01620.1"/>
    </source>
</evidence>
<feature type="region of interest" description="Disordered" evidence="1">
    <location>
        <begin position="135"/>
        <end position="186"/>
    </location>
</feature>
<dbReference type="EMBL" id="CAEY01000716">
    <property type="status" value="NOT_ANNOTATED_CDS"/>
    <property type="molecule type" value="Genomic_DNA"/>
</dbReference>
<dbReference type="AlphaFoldDB" id="T1KYR5"/>
<organism evidence="2 3">
    <name type="scientific">Tetranychus urticae</name>
    <name type="common">Two-spotted spider mite</name>
    <dbReference type="NCBI Taxonomy" id="32264"/>
    <lineage>
        <taxon>Eukaryota</taxon>
        <taxon>Metazoa</taxon>
        <taxon>Ecdysozoa</taxon>
        <taxon>Arthropoda</taxon>
        <taxon>Chelicerata</taxon>
        <taxon>Arachnida</taxon>
        <taxon>Acari</taxon>
        <taxon>Acariformes</taxon>
        <taxon>Trombidiformes</taxon>
        <taxon>Prostigmata</taxon>
        <taxon>Eleutherengona</taxon>
        <taxon>Raphignathae</taxon>
        <taxon>Tetranychoidea</taxon>
        <taxon>Tetranychidae</taxon>
        <taxon>Tetranychus</taxon>
    </lineage>
</organism>
<dbReference type="EnsemblMetazoa" id="tetur27g01620.1">
    <property type="protein sequence ID" value="tetur27g01620.1"/>
    <property type="gene ID" value="tetur27g01620"/>
</dbReference>
<accession>T1KYR5</accession>
<protein>
    <submittedName>
        <fullName evidence="2">Uncharacterized protein</fullName>
    </submittedName>
</protein>
<reference evidence="3" key="1">
    <citation type="submission" date="2011-08" db="EMBL/GenBank/DDBJ databases">
        <authorList>
            <person name="Rombauts S."/>
        </authorList>
    </citation>
    <scope>NUCLEOTIDE SEQUENCE</scope>
    <source>
        <strain evidence="3">London</strain>
    </source>
</reference>
<evidence type="ECO:0000256" key="1">
    <source>
        <dbReference type="SAM" id="MobiDB-lite"/>
    </source>
</evidence>
<feature type="compositionally biased region" description="Basic and acidic residues" evidence="1">
    <location>
        <begin position="83"/>
        <end position="103"/>
    </location>
</feature>
<dbReference type="Proteomes" id="UP000015104">
    <property type="component" value="Unassembled WGS sequence"/>
</dbReference>
<keyword evidence="3" id="KW-1185">Reference proteome</keyword>
<evidence type="ECO:0000313" key="3">
    <source>
        <dbReference type="Proteomes" id="UP000015104"/>
    </source>
</evidence>
<feature type="region of interest" description="Disordered" evidence="1">
    <location>
        <begin position="66"/>
        <end position="103"/>
    </location>
</feature>
<feature type="compositionally biased region" description="Basic and acidic residues" evidence="1">
    <location>
        <begin position="1"/>
        <end position="11"/>
    </location>
</feature>
<reference evidence="2" key="2">
    <citation type="submission" date="2015-06" db="UniProtKB">
        <authorList>
            <consortium name="EnsemblMetazoa"/>
        </authorList>
    </citation>
    <scope>IDENTIFICATION</scope>
</reference>
<name>T1KYR5_TETUR</name>
<proteinExistence type="predicted"/>